<accession>Q72VZ3</accession>
<dbReference type="GO" id="GO:0005829">
    <property type="term" value="C:cytosol"/>
    <property type="evidence" value="ECO:0007669"/>
    <property type="project" value="TreeGrafter"/>
</dbReference>
<dbReference type="Pfam" id="PF00155">
    <property type="entry name" value="Aminotran_1_2"/>
    <property type="match status" value="1"/>
</dbReference>
<keyword evidence="6" id="KW-0670">Pyruvate</keyword>
<dbReference type="CDD" id="cd00609">
    <property type="entry name" value="AAT_like"/>
    <property type="match status" value="1"/>
</dbReference>
<evidence type="ECO:0000313" key="6">
    <source>
        <dbReference type="EMBL" id="AAS68781.1"/>
    </source>
</evidence>
<dbReference type="EMBL" id="AE016823">
    <property type="protein sequence ID" value="AAS68781.1"/>
    <property type="molecule type" value="Genomic_DNA"/>
</dbReference>
<evidence type="ECO:0000256" key="1">
    <source>
        <dbReference type="ARBA" id="ARBA00001933"/>
    </source>
</evidence>
<dbReference type="Proteomes" id="UP000007037">
    <property type="component" value="Chromosome I"/>
</dbReference>
<dbReference type="InterPro" id="IPR015424">
    <property type="entry name" value="PyrdxlP-dep_Trfase"/>
</dbReference>
<dbReference type="PANTHER" id="PTHR42790">
    <property type="entry name" value="AMINOTRANSFERASE"/>
    <property type="match status" value="1"/>
</dbReference>
<evidence type="ECO:0000256" key="4">
    <source>
        <dbReference type="ARBA" id="ARBA00022898"/>
    </source>
</evidence>
<comment type="cofactor">
    <cofactor evidence="1">
        <name>pyridoxal 5'-phosphate</name>
        <dbReference type="ChEBI" id="CHEBI:597326"/>
    </cofactor>
</comment>
<dbReference type="AlphaFoldDB" id="Q72VZ3"/>
<evidence type="ECO:0000256" key="2">
    <source>
        <dbReference type="ARBA" id="ARBA00022576"/>
    </source>
</evidence>
<name>Q72VZ3_LEPIC</name>
<dbReference type="GO" id="GO:0030170">
    <property type="term" value="F:pyridoxal phosphate binding"/>
    <property type="evidence" value="ECO:0007669"/>
    <property type="project" value="InterPro"/>
</dbReference>
<evidence type="ECO:0000256" key="3">
    <source>
        <dbReference type="ARBA" id="ARBA00022679"/>
    </source>
</evidence>
<keyword evidence="4" id="KW-0663">Pyridoxal phosphate</keyword>
<keyword evidence="2 6" id="KW-0032">Aminotransferase</keyword>
<dbReference type="NCBIfam" id="NF006964">
    <property type="entry name" value="PRK09440.1-2"/>
    <property type="match status" value="1"/>
</dbReference>
<keyword evidence="3 6" id="KW-0808">Transferase</keyword>
<dbReference type="HOGENOM" id="CLU_053657_0_0_12"/>
<protein>
    <submittedName>
        <fullName evidence="6">Valine-pyruvate aminotransferase</fullName>
    </submittedName>
</protein>
<evidence type="ECO:0000259" key="5">
    <source>
        <dbReference type="Pfam" id="PF00155"/>
    </source>
</evidence>
<proteinExistence type="predicted"/>
<feature type="domain" description="Aminotransferase class I/classII large" evidence="5">
    <location>
        <begin position="182"/>
        <end position="408"/>
    </location>
</feature>
<dbReference type="SUPFAM" id="SSF53383">
    <property type="entry name" value="PLP-dependent transferases"/>
    <property type="match status" value="1"/>
</dbReference>
<dbReference type="KEGG" id="lic:LIC_10150"/>
<dbReference type="GO" id="GO:0009042">
    <property type="term" value="F:valine-pyruvate transaminase activity"/>
    <property type="evidence" value="ECO:0007669"/>
    <property type="project" value="TreeGrafter"/>
</dbReference>
<dbReference type="InterPro" id="IPR004839">
    <property type="entry name" value="Aminotransferase_I/II_large"/>
</dbReference>
<sequence>MYNMQYSIFGQKFLKQTGIGQLMDDLSNPPPGSCLLGGGNPAFIPELIEIWREIVSKQIESGSIDKILGGYESPSGILELRETVASILSDESGTKISKDQIAITNGSQNAFYFLLNFFSGNFGNDQRKKILFPILPEYIGYTDQTLEPDSFLSFVPEIREIEDRYYKYFISLENFDSIPSWKKEAGCICVSRPTNPTGNVITDQELEFLIERANNVGIPLLVDNAYGFPFPNVVFGKNSFIHRSGMIQGFSLSKLGLPGVRTGFVVGDSETITLLHRANSVINLTSANPGQFIALDLFRSGRWKELCEKIILPFYLKKSIFTQEAILNNWSSQIDYKIHQSEGAFFLWVWVRNLSLSVSDLYPILKEAGVIVVPGKTFFPGTDSNWSHREECFRLSFAREDKEIEEGVLKIGKVLEKFLK</sequence>
<organism evidence="6 7">
    <name type="scientific">Leptospira interrogans serogroup Icterohaemorrhagiae serovar copenhageni (strain Fiocruz L1-130)</name>
    <dbReference type="NCBI Taxonomy" id="267671"/>
    <lineage>
        <taxon>Bacteria</taxon>
        <taxon>Pseudomonadati</taxon>
        <taxon>Spirochaetota</taxon>
        <taxon>Spirochaetia</taxon>
        <taxon>Leptospirales</taxon>
        <taxon>Leptospiraceae</taxon>
        <taxon>Leptospira</taxon>
    </lineage>
</organism>
<dbReference type="InterPro" id="IPR015421">
    <property type="entry name" value="PyrdxlP-dep_Trfase_major"/>
</dbReference>
<dbReference type="GO" id="GO:1901605">
    <property type="term" value="P:alpha-amino acid metabolic process"/>
    <property type="evidence" value="ECO:0007669"/>
    <property type="project" value="TreeGrafter"/>
</dbReference>
<dbReference type="PANTHER" id="PTHR42790:SF4">
    <property type="entry name" value="VALINE--PYRUVATE AMINOTRANSFERASE"/>
    <property type="match status" value="1"/>
</dbReference>
<reference evidence="6 7" key="1">
    <citation type="journal article" date="2004" name="J. Bacteriol.">
        <title>Comparative genomics of two Leptospira interrogans serovars reveals novel insights into physiology and pathogenesis.</title>
        <authorList>
            <person name="Nascimento A.L."/>
            <person name="Ko A.I."/>
            <person name="Martins E.A."/>
            <person name="Monteiro-Vitorello C.B."/>
            <person name="Ho P.L."/>
            <person name="Haake D.A."/>
            <person name="Verjovski-Almeida S."/>
            <person name="Hartskeerl R.A."/>
            <person name="Marques M.V."/>
            <person name="Oliveira M.C."/>
            <person name="Menck C.F."/>
            <person name="Leite L.C."/>
            <person name="Carrer H."/>
            <person name="Coutinho L.L."/>
            <person name="Degrave W.M."/>
            <person name="Dellagostin O.A."/>
            <person name="El-Dorry H."/>
            <person name="Ferro E.S."/>
            <person name="Ferro M.I."/>
            <person name="Furlan L.R."/>
            <person name="Gamberini M."/>
            <person name="Giglioti E.A."/>
            <person name="Goes-Neto A."/>
            <person name="Goldman G.H."/>
            <person name="Goldman M.H."/>
            <person name="Harakava R."/>
            <person name="Jeronimo S.M."/>
            <person name="Junqueira-De-Azevedo I.L."/>
            <person name="Kimura E.T."/>
            <person name="Kuramae E.E."/>
            <person name="Lemos E.G."/>
            <person name="Lemos M.V."/>
            <person name="Marino C.L."/>
            <person name="Nunes L.R."/>
            <person name="De Oliveira R.C."/>
            <person name="Pereira G.G."/>
            <person name="Reis M.S."/>
            <person name="Schriefer A."/>
            <person name="Siqueira W.J."/>
            <person name="Sommer P."/>
            <person name="Tsai S.M."/>
            <person name="Simpson A.J."/>
            <person name="Ferro J.A."/>
            <person name="Camargo L.E."/>
            <person name="Kitajima J.P."/>
            <person name="Setubal J.C."/>
            <person name="Van Sluys M.A."/>
        </authorList>
    </citation>
    <scope>NUCLEOTIDE SEQUENCE [LARGE SCALE GENOMIC DNA]</scope>
    <source>
        <strain evidence="6 7">Fiocruz L1-130</strain>
    </source>
</reference>
<evidence type="ECO:0000313" key="7">
    <source>
        <dbReference type="Proteomes" id="UP000007037"/>
    </source>
</evidence>
<dbReference type="InterPro" id="IPR050859">
    <property type="entry name" value="Class-I_PLP-dep_aminotransf"/>
</dbReference>
<gene>
    <name evidence="6" type="primary">avtA</name>
    <name evidence="6" type="ordered locus">LIC_10150</name>
</gene>
<dbReference type="Gene3D" id="3.40.640.10">
    <property type="entry name" value="Type I PLP-dependent aspartate aminotransferase-like (Major domain)"/>
    <property type="match status" value="1"/>
</dbReference>